<evidence type="ECO:0000313" key="7">
    <source>
        <dbReference type="EMBL" id="KAL2096660.1"/>
    </source>
</evidence>
<dbReference type="GO" id="GO:0016020">
    <property type="term" value="C:membrane"/>
    <property type="evidence" value="ECO:0007669"/>
    <property type="project" value="UniProtKB-SubCell"/>
</dbReference>
<evidence type="ECO:0000256" key="1">
    <source>
        <dbReference type="ARBA" id="ARBA00004141"/>
    </source>
</evidence>
<accession>A0ABD1KBW1</accession>
<dbReference type="InterPro" id="IPR008661">
    <property type="entry name" value="L6_membrane"/>
</dbReference>
<protein>
    <submittedName>
        <fullName evidence="7">Uncharacterized protein</fullName>
    </submittedName>
</protein>
<evidence type="ECO:0000256" key="5">
    <source>
        <dbReference type="ARBA" id="ARBA00023136"/>
    </source>
</evidence>
<feature type="transmembrane region" description="Helical" evidence="6">
    <location>
        <begin position="9"/>
        <end position="29"/>
    </location>
</feature>
<comment type="similarity">
    <text evidence="2">Belongs to the L6 tetraspanin family.</text>
</comment>
<keyword evidence="3 6" id="KW-0812">Transmembrane</keyword>
<keyword evidence="8" id="KW-1185">Reference proteome</keyword>
<keyword evidence="5 6" id="KW-0472">Membrane</keyword>
<keyword evidence="4 6" id="KW-1133">Transmembrane helix</keyword>
<comment type="subcellular location">
    <subcellularLocation>
        <location evidence="1">Membrane</location>
        <topology evidence="1">Multi-pass membrane protein</topology>
    </subcellularLocation>
</comment>
<feature type="transmembrane region" description="Helical" evidence="6">
    <location>
        <begin position="158"/>
        <end position="180"/>
    </location>
</feature>
<evidence type="ECO:0000256" key="2">
    <source>
        <dbReference type="ARBA" id="ARBA00006193"/>
    </source>
</evidence>
<dbReference type="Proteomes" id="UP001591681">
    <property type="component" value="Unassembled WGS sequence"/>
</dbReference>
<comment type="caution">
    <text evidence="7">The sequence shown here is derived from an EMBL/GenBank/DDBJ whole genome shotgun (WGS) entry which is preliminary data.</text>
</comment>
<evidence type="ECO:0000256" key="4">
    <source>
        <dbReference type="ARBA" id="ARBA00022989"/>
    </source>
</evidence>
<reference evidence="7 8" key="1">
    <citation type="submission" date="2024-09" db="EMBL/GenBank/DDBJ databases">
        <title>A chromosome-level genome assembly of Gray's grenadier anchovy, Coilia grayii.</title>
        <authorList>
            <person name="Fu Z."/>
        </authorList>
    </citation>
    <scope>NUCLEOTIDE SEQUENCE [LARGE SCALE GENOMIC DNA]</scope>
    <source>
        <strain evidence="7">G4</strain>
        <tissue evidence="7">Muscle</tissue>
    </source>
</reference>
<sequence length="200" mass="21298">MCVAQCSRCLGWTLVPLAIICILANVLLLFPDLQTRYLVEGHLTSEARWVTGVWASGVLVLVAARVFVSSANKKGCCGFRAAMVCQVGYTCVALAAAGFCFLTCGKGLVQGPHCLYNGTQGPVWGIPPLPDASETLYVRSAYWASACIEPRNVVLWNVSLFITLMAASGIQAVLCTVNIINSLLGMLCGPSFGINKYTLA</sequence>
<dbReference type="PANTHER" id="PTHR14198">
    <property type="entry name" value="TRANSMEMBRANE 4 L6 FAMILY MEMBER 1-RELATED"/>
    <property type="match status" value="1"/>
</dbReference>
<dbReference type="PANTHER" id="PTHR14198:SF22">
    <property type="entry name" value="TRANSMEMBRANE 4 L6 FAMILY MEMBER 19"/>
    <property type="match status" value="1"/>
</dbReference>
<name>A0ABD1KBW1_9TELE</name>
<dbReference type="Pfam" id="PF05805">
    <property type="entry name" value="L6_membrane"/>
    <property type="match status" value="1"/>
</dbReference>
<organism evidence="7 8">
    <name type="scientific">Coilia grayii</name>
    <name type="common">Gray's grenadier anchovy</name>
    <dbReference type="NCBI Taxonomy" id="363190"/>
    <lineage>
        <taxon>Eukaryota</taxon>
        <taxon>Metazoa</taxon>
        <taxon>Chordata</taxon>
        <taxon>Craniata</taxon>
        <taxon>Vertebrata</taxon>
        <taxon>Euteleostomi</taxon>
        <taxon>Actinopterygii</taxon>
        <taxon>Neopterygii</taxon>
        <taxon>Teleostei</taxon>
        <taxon>Clupei</taxon>
        <taxon>Clupeiformes</taxon>
        <taxon>Clupeoidei</taxon>
        <taxon>Engraulidae</taxon>
        <taxon>Coilinae</taxon>
        <taxon>Coilia</taxon>
    </lineage>
</organism>
<evidence type="ECO:0000256" key="3">
    <source>
        <dbReference type="ARBA" id="ARBA00022692"/>
    </source>
</evidence>
<dbReference type="AlphaFoldDB" id="A0ABD1KBW1"/>
<gene>
    <name evidence="7" type="ORF">ACEWY4_008808</name>
</gene>
<evidence type="ECO:0000313" key="8">
    <source>
        <dbReference type="Proteomes" id="UP001591681"/>
    </source>
</evidence>
<evidence type="ECO:0000256" key="6">
    <source>
        <dbReference type="SAM" id="Phobius"/>
    </source>
</evidence>
<proteinExistence type="inferred from homology"/>
<feature type="transmembrane region" description="Helical" evidence="6">
    <location>
        <begin position="89"/>
        <end position="109"/>
    </location>
</feature>
<dbReference type="EMBL" id="JBHFQA010000007">
    <property type="protein sequence ID" value="KAL2096660.1"/>
    <property type="molecule type" value="Genomic_DNA"/>
</dbReference>
<feature type="transmembrane region" description="Helical" evidence="6">
    <location>
        <begin position="49"/>
        <end position="68"/>
    </location>
</feature>